<dbReference type="FunFam" id="1.10.10.10:FF:000001">
    <property type="entry name" value="LysR family transcriptional regulator"/>
    <property type="match status" value="1"/>
</dbReference>
<evidence type="ECO:0000256" key="1">
    <source>
        <dbReference type="ARBA" id="ARBA00009437"/>
    </source>
</evidence>
<dbReference type="InterPro" id="IPR000847">
    <property type="entry name" value="LysR_HTH_N"/>
</dbReference>
<feature type="domain" description="HTH lysR-type" evidence="5">
    <location>
        <begin position="11"/>
        <end position="68"/>
    </location>
</feature>
<dbReference type="SUPFAM" id="SSF46785">
    <property type="entry name" value="Winged helix' DNA-binding domain"/>
    <property type="match status" value="1"/>
</dbReference>
<organism evidence="6 7">
    <name type="scientific">Pseudoxanthomonas winnipegensis</name>
    <dbReference type="NCBI Taxonomy" id="2480810"/>
    <lineage>
        <taxon>Bacteria</taxon>
        <taxon>Pseudomonadati</taxon>
        <taxon>Pseudomonadota</taxon>
        <taxon>Gammaproteobacteria</taxon>
        <taxon>Lysobacterales</taxon>
        <taxon>Lysobacteraceae</taxon>
        <taxon>Pseudoxanthomonas</taxon>
    </lineage>
</organism>
<dbReference type="InterPro" id="IPR058163">
    <property type="entry name" value="LysR-type_TF_proteobact-type"/>
</dbReference>
<dbReference type="GO" id="GO:0003700">
    <property type="term" value="F:DNA-binding transcription factor activity"/>
    <property type="evidence" value="ECO:0007669"/>
    <property type="project" value="InterPro"/>
</dbReference>
<evidence type="ECO:0000256" key="2">
    <source>
        <dbReference type="ARBA" id="ARBA00023015"/>
    </source>
</evidence>
<keyword evidence="2" id="KW-0805">Transcription regulation</keyword>
<comment type="caution">
    <text evidence="6">The sequence shown here is derived from an EMBL/GenBank/DDBJ whole genome shotgun (WGS) entry which is preliminary data.</text>
</comment>
<dbReference type="AlphaFoldDB" id="A0AAW8G9G1"/>
<dbReference type="Pfam" id="PF00126">
    <property type="entry name" value="HTH_1"/>
    <property type="match status" value="1"/>
</dbReference>
<comment type="similarity">
    <text evidence="1">Belongs to the LysR transcriptional regulatory family.</text>
</comment>
<evidence type="ECO:0000313" key="6">
    <source>
        <dbReference type="EMBL" id="MDQ1118537.1"/>
    </source>
</evidence>
<dbReference type="PANTHER" id="PTHR30537">
    <property type="entry name" value="HTH-TYPE TRANSCRIPTIONAL REGULATOR"/>
    <property type="match status" value="1"/>
</dbReference>
<dbReference type="PROSITE" id="PS50931">
    <property type="entry name" value="HTH_LYSR"/>
    <property type="match status" value="1"/>
</dbReference>
<protein>
    <submittedName>
        <fullName evidence="6">DNA-binding transcriptional LysR family regulator</fullName>
    </submittedName>
</protein>
<keyword evidence="4" id="KW-0804">Transcription</keyword>
<dbReference type="GO" id="GO:0006351">
    <property type="term" value="P:DNA-templated transcription"/>
    <property type="evidence" value="ECO:0007669"/>
    <property type="project" value="TreeGrafter"/>
</dbReference>
<gene>
    <name evidence="6" type="ORF">QE383_000845</name>
</gene>
<keyword evidence="3 6" id="KW-0238">DNA-binding</keyword>
<accession>A0AAW8G9G1</accession>
<dbReference type="InterPro" id="IPR036388">
    <property type="entry name" value="WH-like_DNA-bd_sf"/>
</dbReference>
<dbReference type="InterPro" id="IPR036390">
    <property type="entry name" value="WH_DNA-bd_sf"/>
</dbReference>
<evidence type="ECO:0000256" key="3">
    <source>
        <dbReference type="ARBA" id="ARBA00023125"/>
    </source>
</evidence>
<sequence>MVKVISQSKGNDLSAFAAFLAVAAHRSFRAAAAELDITPSAISHSIKVLERRLRVRLFNRTTRSVSLTEVGERLAAKLKPAMASIDEAVRELEANDPVPSGIVRINASEGAIRLALWPVLARFLREHPRVHVEIFSDGKLSDIVAEGFDAGIRLAEAVPKDMVAIPIMGEVRFAALASPQYLEQRGSPLVPQDLYDHDCIRFRFESGAIYRWEFERQGVFERINPSGPLTLTDQPLMVEAAIDGIGIAFVPDHLAAKALKDGRLKRVLEEWCPAFPGLCLYYPCNRHVPSGLRALIGRLTETLADD</sequence>
<dbReference type="Proteomes" id="UP001234354">
    <property type="component" value="Unassembled WGS sequence"/>
</dbReference>
<dbReference type="GO" id="GO:0043565">
    <property type="term" value="F:sequence-specific DNA binding"/>
    <property type="evidence" value="ECO:0007669"/>
    <property type="project" value="TreeGrafter"/>
</dbReference>
<dbReference type="RefSeq" id="WP_306996078.1">
    <property type="nucleotide sequence ID" value="NZ_JAUTBB010000001.1"/>
</dbReference>
<dbReference type="SUPFAM" id="SSF53850">
    <property type="entry name" value="Periplasmic binding protein-like II"/>
    <property type="match status" value="1"/>
</dbReference>
<reference evidence="6" key="1">
    <citation type="submission" date="2023-07" db="EMBL/GenBank/DDBJ databases">
        <title>Functional and genomic diversity of the sorghum phyllosphere microbiome.</title>
        <authorList>
            <person name="Shade A."/>
        </authorList>
    </citation>
    <scope>NUCLEOTIDE SEQUENCE</scope>
    <source>
        <strain evidence="6">SORGH_AS_0908</strain>
    </source>
</reference>
<dbReference type="Gene3D" id="3.40.190.290">
    <property type="match status" value="1"/>
</dbReference>
<dbReference type="Pfam" id="PF03466">
    <property type="entry name" value="LysR_substrate"/>
    <property type="match status" value="1"/>
</dbReference>
<dbReference type="EMBL" id="JAUTBB010000001">
    <property type="protein sequence ID" value="MDQ1118537.1"/>
    <property type="molecule type" value="Genomic_DNA"/>
</dbReference>
<dbReference type="Gene3D" id="1.10.10.10">
    <property type="entry name" value="Winged helix-like DNA-binding domain superfamily/Winged helix DNA-binding domain"/>
    <property type="match status" value="1"/>
</dbReference>
<dbReference type="CDD" id="cd08474">
    <property type="entry name" value="PBP2_CrgA_like_5"/>
    <property type="match status" value="1"/>
</dbReference>
<evidence type="ECO:0000259" key="5">
    <source>
        <dbReference type="PROSITE" id="PS50931"/>
    </source>
</evidence>
<evidence type="ECO:0000256" key="4">
    <source>
        <dbReference type="ARBA" id="ARBA00023163"/>
    </source>
</evidence>
<dbReference type="InterPro" id="IPR005119">
    <property type="entry name" value="LysR_subst-bd"/>
</dbReference>
<evidence type="ECO:0000313" key="7">
    <source>
        <dbReference type="Proteomes" id="UP001234354"/>
    </source>
</evidence>
<dbReference type="PANTHER" id="PTHR30537:SF1">
    <property type="entry name" value="HTH-TYPE TRANSCRIPTIONAL REGULATOR PGRR"/>
    <property type="match status" value="1"/>
</dbReference>
<name>A0AAW8G9G1_9GAMM</name>
<proteinExistence type="inferred from homology"/>